<keyword evidence="2" id="KW-0812">Transmembrane</keyword>
<dbReference type="PANTHER" id="PTHR30469:SF15">
    <property type="entry name" value="HLYD FAMILY OF SECRETION PROTEINS"/>
    <property type="match status" value="1"/>
</dbReference>
<proteinExistence type="predicted"/>
<dbReference type="Gene3D" id="1.10.101.10">
    <property type="entry name" value="PGBD-like superfamily/PGBD"/>
    <property type="match status" value="1"/>
</dbReference>
<dbReference type="EMBL" id="JAVREN010000022">
    <property type="protein sequence ID" value="MDT0308447.1"/>
    <property type="molecule type" value="Genomic_DNA"/>
</dbReference>
<evidence type="ECO:0000256" key="2">
    <source>
        <dbReference type="SAM" id="Phobius"/>
    </source>
</evidence>
<dbReference type="Gene3D" id="2.40.420.20">
    <property type="match status" value="1"/>
</dbReference>
<comment type="caution">
    <text evidence="4">The sequence shown here is derived from an EMBL/GenBank/DDBJ whole genome shotgun (WGS) entry which is preliminary data.</text>
</comment>
<evidence type="ECO:0000259" key="3">
    <source>
        <dbReference type="Pfam" id="PF01471"/>
    </source>
</evidence>
<gene>
    <name evidence="4" type="ORF">RM780_15970</name>
</gene>
<dbReference type="PANTHER" id="PTHR30469">
    <property type="entry name" value="MULTIDRUG RESISTANCE PROTEIN MDTA"/>
    <property type="match status" value="1"/>
</dbReference>
<name>A0ABU2LA47_9ACTN</name>
<evidence type="ECO:0000313" key="4">
    <source>
        <dbReference type="EMBL" id="MDT0308447.1"/>
    </source>
</evidence>
<dbReference type="InterPro" id="IPR036365">
    <property type="entry name" value="PGBD-like_sf"/>
</dbReference>
<sequence>MSTVPQANARGSGNAEGSGDARDGLGRESEETGRTPGRDAGARTEEPTDGEPTDRRRGRSRPVALALGVLVLAVGAGAGYRLAGQDPGAGRADDPAGPAATAEVTRETISATESFGGTLGHGEKHTVAALGQGTITGLAAADSPIERGGELYRLNETPVTALHGALPMYRDLRAGDTGLDVEQLEHNLAGLGYSGFTVDDEFTGGTEDAVRAWQEDIGAEETGFVAASAVVFVPNGARVDSLHADLGDLVAPGAPVLDFTGSDQIVSLQAGMDDRDLLAVDTEVTVELPDGRTIPGSVTSAGVFPAGTDAAGGAGPGGDEAAGAEDAVVEVEVRPAEEVDASLLGTSLDVVAEVDERENVLVVPVSALLALSDGGYGLEVAAGDGTWELVEVDTGLFANGRVEVEGGGIAEGTVVGVAGR</sequence>
<organism evidence="4 5">
    <name type="scientific">Streptomyces boetiae</name>
    <dbReference type="NCBI Taxonomy" id="3075541"/>
    <lineage>
        <taxon>Bacteria</taxon>
        <taxon>Bacillati</taxon>
        <taxon>Actinomycetota</taxon>
        <taxon>Actinomycetes</taxon>
        <taxon>Kitasatosporales</taxon>
        <taxon>Streptomycetaceae</taxon>
        <taxon>Streptomyces</taxon>
    </lineage>
</organism>
<feature type="transmembrane region" description="Helical" evidence="2">
    <location>
        <begin position="63"/>
        <end position="83"/>
    </location>
</feature>
<feature type="domain" description="Peptidoglycan binding-like" evidence="3">
    <location>
        <begin position="178"/>
        <end position="223"/>
    </location>
</feature>
<reference evidence="5" key="1">
    <citation type="submission" date="2023-07" db="EMBL/GenBank/DDBJ databases">
        <title>30 novel species of actinomycetes from the DSMZ collection.</title>
        <authorList>
            <person name="Nouioui I."/>
        </authorList>
    </citation>
    <scope>NUCLEOTIDE SEQUENCE [LARGE SCALE GENOMIC DNA]</scope>
    <source>
        <strain evidence="5">DSM 44917</strain>
    </source>
</reference>
<feature type="compositionally biased region" description="Basic and acidic residues" evidence="1">
    <location>
        <begin position="19"/>
        <end position="46"/>
    </location>
</feature>
<accession>A0ABU2LA47</accession>
<keyword evidence="2" id="KW-0472">Membrane</keyword>
<feature type="region of interest" description="Disordered" evidence="1">
    <location>
        <begin position="1"/>
        <end position="61"/>
    </location>
</feature>
<dbReference type="RefSeq" id="WP_311631397.1">
    <property type="nucleotide sequence ID" value="NZ_JAVREN010000022.1"/>
</dbReference>
<feature type="compositionally biased region" description="Polar residues" evidence="1">
    <location>
        <begin position="1"/>
        <end position="11"/>
    </location>
</feature>
<dbReference type="SUPFAM" id="SSF47090">
    <property type="entry name" value="PGBD-like"/>
    <property type="match status" value="1"/>
</dbReference>
<dbReference type="InterPro" id="IPR036366">
    <property type="entry name" value="PGBDSf"/>
</dbReference>
<dbReference type="InterPro" id="IPR002477">
    <property type="entry name" value="Peptidoglycan-bd-like"/>
</dbReference>
<protein>
    <submittedName>
        <fullName evidence="4">Peptidoglycan-binding protein</fullName>
    </submittedName>
</protein>
<evidence type="ECO:0000313" key="5">
    <source>
        <dbReference type="Proteomes" id="UP001183388"/>
    </source>
</evidence>
<keyword evidence="2" id="KW-1133">Transmembrane helix</keyword>
<keyword evidence="5" id="KW-1185">Reference proteome</keyword>
<dbReference type="Pfam" id="PF01471">
    <property type="entry name" value="PG_binding_1"/>
    <property type="match status" value="1"/>
</dbReference>
<evidence type="ECO:0000256" key="1">
    <source>
        <dbReference type="SAM" id="MobiDB-lite"/>
    </source>
</evidence>
<dbReference type="Proteomes" id="UP001183388">
    <property type="component" value="Unassembled WGS sequence"/>
</dbReference>